<name>A0A2P2M2U0_RHIMU</name>
<accession>A0A2P2M2U0</accession>
<proteinExistence type="predicted"/>
<organism evidence="1">
    <name type="scientific">Rhizophora mucronata</name>
    <name type="common">Asiatic mangrove</name>
    <dbReference type="NCBI Taxonomy" id="61149"/>
    <lineage>
        <taxon>Eukaryota</taxon>
        <taxon>Viridiplantae</taxon>
        <taxon>Streptophyta</taxon>
        <taxon>Embryophyta</taxon>
        <taxon>Tracheophyta</taxon>
        <taxon>Spermatophyta</taxon>
        <taxon>Magnoliopsida</taxon>
        <taxon>eudicotyledons</taxon>
        <taxon>Gunneridae</taxon>
        <taxon>Pentapetalae</taxon>
        <taxon>rosids</taxon>
        <taxon>fabids</taxon>
        <taxon>Malpighiales</taxon>
        <taxon>Rhizophoraceae</taxon>
        <taxon>Rhizophora</taxon>
    </lineage>
</organism>
<dbReference type="EMBL" id="GGEC01044050">
    <property type="protein sequence ID" value="MBX24534.1"/>
    <property type="molecule type" value="Transcribed_RNA"/>
</dbReference>
<dbReference type="EMBL" id="GGEC01044046">
    <property type="protein sequence ID" value="MBX24530.1"/>
    <property type="molecule type" value="Transcribed_RNA"/>
</dbReference>
<sequence length="98" mass="10458">MDIIDDVIVSSELFMVFSPVFTKLLMESLAPAKISSKLALVPDNELSVTFKELDSKLGVSDATWVADMVSGSTGPTKLSALMVNRSTGSTTPSTEDML</sequence>
<dbReference type="EMBL" id="GGEC01044039">
    <property type="protein sequence ID" value="MBX24523.1"/>
    <property type="molecule type" value="Transcribed_RNA"/>
</dbReference>
<dbReference type="AlphaFoldDB" id="A0A2P2M2U0"/>
<evidence type="ECO:0000313" key="1">
    <source>
        <dbReference type="EMBL" id="MBX24530.1"/>
    </source>
</evidence>
<reference evidence="1" key="1">
    <citation type="submission" date="2018-02" db="EMBL/GenBank/DDBJ databases">
        <title>Rhizophora mucronata_Transcriptome.</title>
        <authorList>
            <person name="Meera S.P."/>
            <person name="Sreeshan A."/>
            <person name="Augustine A."/>
        </authorList>
    </citation>
    <scope>NUCLEOTIDE SEQUENCE</scope>
    <source>
        <tissue evidence="1">Leaf</tissue>
    </source>
</reference>
<protein>
    <submittedName>
        <fullName evidence="1">Uncharacterized protein LOC105134600 isoform X1</fullName>
    </submittedName>
</protein>